<keyword evidence="3" id="KW-0967">Endosome</keyword>
<dbReference type="Proteomes" id="UP000824782">
    <property type="component" value="Unassembled WGS sequence"/>
</dbReference>
<name>A0AAV6YIC7_ENGPU</name>
<dbReference type="GO" id="GO:0005769">
    <property type="term" value="C:early endosome"/>
    <property type="evidence" value="ECO:0007669"/>
    <property type="project" value="TreeGrafter"/>
</dbReference>
<dbReference type="PANTHER" id="PTHR12431:SF19">
    <property type="entry name" value="SORTING NEXIN-27"/>
    <property type="match status" value="1"/>
</dbReference>
<protein>
    <recommendedName>
        <fullName evidence="7">Ras-associating domain-containing protein</fullName>
    </recommendedName>
</protein>
<dbReference type="EMBL" id="WNYA01081000">
    <property type="protein sequence ID" value="KAG8535034.1"/>
    <property type="molecule type" value="Genomic_DNA"/>
</dbReference>
<feature type="compositionally biased region" description="Low complexity" evidence="6">
    <location>
        <begin position="116"/>
        <end position="132"/>
    </location>
</feature>
<proteinExistence type="predicted"/>
<comment type="subcellular location">
    <subcellularLocation>
        <location evidence="2">Endomembrane system</location>
        <topology evidence="2">Peripheral membrane protein</topology>
    </subcellularLocation>
    <subcellularLocation>
        <location evidence="1">Endosome</location>
    </subcellularLocation>
</comment>
<keyword evidence="4" id="KW-0446">Lipid-binding</keyword>
<dbReference type="SUPFAM" id="SSF54236">
    <property type="entry name" value="Ubiquitin-like"/>
    <property type="match status" value="1"/>
</dbReference>
<comment type="caution">
    <text evidence="8">The sequence shown here is derived from an EMBL/GenBank/DDBJ whole genome shotgun (WGS) entry which is preliminary data.</text>
</comment>
<dbReference type="GO" id="GO:0035091">
    <property type="term" value="F:phosphatidylinositol binding"/>
    <property type="evidence" value="ECO:0007669"/>
    <property type="project" value="TreeGrafter"/>
</dbReference>
<dbReference type="GO" id="GO:0007165">
    <property type="term" value="P:signal transduction"/>
    <property type="evidence" value="ECO:0007669"/>
    <property type="project" value="InterPro"/>
</dbReference>
<dbReference type="Gene3D" id="3.10.20.90">
    <property type="entry name" value="Phosphatidylinositol 3-kinase Catalytic Subunit, Chain A, domain 1"/>
    <property type="match status" value="1"/>
</dbReference>
<reference evidence="8" key="1">
    <citation type="thesis" date="2020" institute="ProQuest LLC" country="789 East Eisenhower Parkway, Ann Arbor, MI, USA">
        <title>Comparative Genomics and Chromosome Evolution.</title>
        <authorList>
            <person name="Mudd A.B."/>
        </authorList>
    </citation>
    <scope>NUCLEOTIDE SEQUENCE</scope>
    <source>
        <strain evidence="8">237g6f4</strain>
        <tissue evidence="8">Blood</tissue>
    </source>
</reference>
<dbReference type="GO" id="GO:0006886">
    <property type="term" value="P:intracellular protein transport"/>
    <property type="evidence" value="ECO:0007669"/>
    <property type="project" value="TreeGrafter"/>
</dbReference>
<gene>
    <name evidence="8" type="ORF">GDO81_029611</name>
</gene>
<dbReference type="GO" id="GO:0032456">
    <property type="term" value="P:endocytic recycling"/>
    <property type="evidence" value="ECO:0007669"/>
    <property type="project" value="TreeGrafter"/>
</dbReference>
<dbReference type="PANTHER" id="PTHR12431">
    <property type="entry name" value="SORTING NEXIN 17 AND 27"/>
    <property type="match status" value="1"/>
</dbReference>
<evidence type="ECO:0000313" key="9">
    <source>
        <dbReference type="Proteomes" id="UP000824782"/>
    </source>
</evidence>
<feature type="non-terminal residue" evidence="8">
    <location>
        <position position="1"/>
    </location>
</feature>
<evidence type="ECO:0000313" key="8">
    <source>
        <dbReference type="EMBL" id="KAG8535034.1"/>
    </source>
</evidence>
<evidence type="ECO:0000256" key="1">
    <source>
        <dbReference type="ARBA" id="ARBA00004177"/>
    </source>
</evidence>
<accession>A0AAV6YIC7</accession>
<keyword evidence="5" id="KW-0472">Membrane</keyword>
<feature type="compositionally biased region" description="Polar residues" evidence="6">
    <location>
        <begin position="103"/>
        <end position="115"/>
    </location>
</feature>
<dbReference type="InterPro" id="IPR029071">
    <property type="entry name" value="Ubiquitin-like_domsf"/>
</dbReference>
<evidence type="ECO:0000256" key="6">
    <source>
        <dbReference type="SAM" id="MobiDB-lite"/>
    </source>
</evidence>
<feature type="region of interest" description="Disordered" evidence="6">
    <location>
        <begin position="102"/>
        <end position="139"/>
    </location>
</feature>
<dbReference type="InterPro" id="IPR000159">
    <property type="entry name" value="RA_dom"/>
</dbReference>
<evidence type="ECO:0000256" key="4">
    <source>
        <dbReference type="ARBA" id="ARBA00023121"/>
    </source>
</evidence>
<sequence>VCSIRVIGESDIMQEFLSESDENYNGVSDVELRVALPDKTTATVRVKKNSTTDQVFQALAVKIGMDGITANYFALFEVINHSFGQCWVSSQCVGVLSPGLRSQPPSTLLSQSGNWRPTSSPTSCTSRTTRQPCPGPASP</sequence>
<evidence type="ECO:0000256" key="3">
    <source>
        <dbReference type="ARBA" id="ARBA00022753"/>
    </source>
</evidence>
<organism evidence="8 9">
    <name type="scientific">Engystomops pustulosus</name>
    <name type="common">Tungara frog</name>
    <name type="synonym">Physalaemus pustulosus</name>
    <dbReference type="NCBI Taxonomy" id="76066"/>
    <lineage>
        <taxon>Eukaryota</taxon>
        <taxon>Metazoa</taxon>
        <taxon>Chordata</taxon>
        <taxon>Craniata</taxon>
        <taxon>Vertebrata</taxon>
        <taxon>Euteleostomi</taxon>
        <taxon>Amphibia</taxon>
        <taxon>Batrachia</taxon>
        <taxon>Anura</taxon>
        <taxon>Neobatrachia</taxon>
        <taxon>Hyloidea</taxon>
        <taxon>Leptodactylidae</taxon>
        <taxon>Leiuperinae</taxon>
        <taxon>Engystomops</taxon>
    </lineage>
</organism>
<feature type="domain" description="Ras-associating" evidence="7">
    <location>
        <begin position="28"/>
        <end position="81"/>
    </location>
</feature>
<evidence type="ECO:0000259" key="7">
    <source>
        <dbReference type="PROSITE" id="PS50200"/>
    </source>
</evidence>
<dbReference type="PROSITE" id="PS50200">
    <property type="entry name" value="RA"/>
    <property type="match status" value="1"/>
</dbReference>
<evidence type="ECO:0000256" key="5">
    <source>
        <dbReference type="ARBA" id="ARBA00023136"/>
    </source>
</evidence>
<keyword evidence="9" id="KW-1185">Reference proteome</keyword>
<dbReference type="AlphaFoldDB" id="A0AAV6YIC7"/>
<dbReference type="Pfam" id="PF21989">
    <property type="entry name" value="RA_2"/>
    <property type="match status" value="1"/>
</dbReference>
<evidence type="ECO:0000256" key="2">
    <source>
        <dbReference type="ARBA" id="ARBA00004184"/>
    </source>
</evidence>